<comment type="subcellular location">
    <subcellularLocation>
        <location evidence="1">Peroxisome</location>
    </subcellularLocation>
</comment>
<dbReference type="EMBL" id="JABFAD010000001">
    <property type="protein sequence ID" value="MBA0790989.1"/>
    <property type="molecule type" value="Genomic_DNA"/>
</dbReference>
<evidence type="ECO:0000256" key="5">
    <source>
        <dbReference type="ARBA" id="ARBA00022767"/>
    </source>
</evidence>
<dbReference type="PROSITE" id="PS00099">
    <property type="entry name" value="THIOLASE_3"/>
    <property type="match status" value="1"/>
</dbReference>
<dbReference type="Pfam" id="PF00108">
    <property type="entry name" value="Thiolase_N"/>
    <property type="match status" value="1"/>
</dbReference>
<dbReference type="PROSITE" id="PS00737">
    <property type="entry name" value="THIOLASE_2"/>
    <property type="match status" value="1"/>
</dbReference>
<evidence type="ECO:0000259" key="14">
    <source>
        <dbReference type="Pfam" id="PF02803"/>
    </source>
</evidence>
<reference evidence="15 16" key="1">
    <citation type="journal article" date="2019" name="Genome Biol. Evol.">
        <title>Insights into the evolution of the New World diploid cottons (Gossypium, subgenus Houzingenia) based on genome sequencing.</title>
        <authorList>
            <person name="Grover C.E."/>
            <person name="Arick M.A. 2nd"/>
            <person name="Thrash A."/>
            <person name="Conover J.L."/>
            <person name="Sanders W.S."/>
            <person name="Peterson D.G."/>
            <person name="Frelichowski J.E."/>
            <person name="Scheffler J.A."/>
            <person name="Scheffler B.E."/>
            <person name="Wendel J.F."/>
        </authorList>
    </citation>
    <scope>NUCLEOTIDE SEQUENCE [LARGE SCALE GENOMIC DNA]</scope>
    <source>
        <strain evidence="15">0</strain>
        <tissue evidence="15">Leaf</tissue>
    </source>
</reference>
<evidence type="ECO:0000256" key="1">
    <source>
        <dbReference type="ARBA" id="ARBA00004275"/>
    </source>
</evidence>
<dbReference type="OrthoDB" id="5404651at2759"/>
<dbReference type="PANTHER" id="PTHR43853:SF15">
    <property type="entry name" value="3-KETOACYL-COA THIOLASE 5, PEROXISOMAL"/>
    <property type="match status" value="1"/>
</dbReference>
<evidence type="ECO:0000256" key="9">
    <source>
        <dbReference type="ARBA" id="ARBA00023160"/>
    </source>
</evidence>
<dbReference type="GO" id="GO:0003988">
    <property type="term" value="F:acetyl-CoA C-acyltransferase activity"/>
    <property type="evidence" value="ECO:0007669"/>
    <property type="project" value="UniProtKB-EC"/>
</dbReference>
<keyword evidence="6" id="KW-0276">Fatty acid metabolism</keyword>
<evidence type="ECO:0000313" key="16">
    <source>
        <dbReference type="Proteomes" id="UP000593560"/>
    </source>
</evidence>
<name>A0A7J9G087_9ROSI</name>
<evidence type="ECO:0000256" key="4">
    <source>
        <dbReference type="ARBA" id="ARBA00022679"/>
    </source>
</evidence>
<organism evidence="15 16">
    <name type="scientific">Gossypium harknessii</name>
    <dbReference type="NCBI Taxonomy" id="34285"/>
    <lineage>
        <taxon>Eukaryota</taxon>
        <taxon>Viridiplantae</taxon>
        <taxon>Streptophyta</taxon>
        <taxon>Embryophyta</taxon>
        <taxon>Tracheophyta</taxon>
        <taxon>Spermatophyta</taxon>
        <taxon>Magnoliopsida</taxon>
        <taxon>eudicotyledons</taxon>
        <taxon>Gunneridae</taxon>
        <taxon>Pentapetalae</taxon>
        <taxon>rosids</taxon>
        <taxon>malvids</taxon>
        <taxon>Malvales</taxon>
        <taxon>Malvaceae</taxon>
        <taxon>Malvoideae</taxon>
        <taxon>Gossypium</taxon>
    </lineage>
</organism>
<dbReference type="Pfam" id="PF02803">
    <property type="entry name" value="Thiolase_C"/>
    <property type="match status" value="1"/>
</dbReference>
<dbReference type="InterPro" id="IPR020615">
    <property type="entry name" value="Thiolase_acyl_enz_int_AS"/>
</dbReference>
<dbReference type="NCBIfam" id="TIGR01930">
    <property type="entry name" value="AcCoA-C-Actrans"/>
    <property type="match status" value="1"/>
</dbReference>
<dbReference type="InterPro" id="IPR020616">
    <property type="entry name" value="Thiolase_N"/>
</dbReference>
<evidence type="ECO:0000256" key="8">
    <source>
        <dbReference type="ARBA" id="ARBA00023140"/>
    </source>
</evidence>
<keyword evidence="10 12" id="KW-0012">Acyltransferase</keyword>
<dbReference type="GO" id="GO:0005777">
    <property type="term" value="C:peroxisome"/>
    <property type="evidence" value="ECO:0007669"/>
    <property type="project" value="UniProtKB-SubCell"/>
</dbReference>
<evidence type="ECO:0000256" key="10">
    <source>
        <dbReference type="ARBA" id="ARBA00023315"/>
    </source>
</evidence>
<keyword evidence="7" id="KW-0809">Transit peptide</keyword>
<proteinExistence type="inferred from homology"/>
<dbReference type="Proteomes" id="UP000593560">
    <property type="component" value="Unassembled WGS sequence"/>
</dbReference>
<dbReference type="InterPro" id="IPR020610">
    <property type="entry name" value="Thiolase_AS"/>
</dbReference>
<dbReference type="PROSITE" id="PS00098">
    <property type="entry name" value="THIOLASE_1"/>
    <property type="match status" value="1"/>
</dbReference>
<keyword evidence="8" id="KW-0576">Peroxisome</keyword>
<dbReference type="InterPro" id="IPR020613">
    <property type="entry name" value="Thiolase_CS"/>
</dbReference>
<comment type="caution">
    <text evidence="15">The sequence shown here is derived from an EMBL/GenBank/DDBJ whole genome shotgun (WGS) entry which is preliminary data.</text>
</comment>
<evidence type="ECO:0000256" key="12">
    <source>
        <dbReference type="RuleBase" id="RU003557"/>
    </source>
</evidence>
<accession>A0A7J9G087</accession>
<dbReference type="GO" id="GO:0006635">
    <property type="term" value="P:fatty acid beta-oxidation"/>
    <property type="evidence" value="ECO:0007669"/>
    <property type="project" value="TreeGrafter"/>
</dbReference>
<dbReference type="Gene3D" id="3.40.47.10">
    <property type="match status" value="1"/>
</dbReference>
<keyword evidence="9" id="KW-0275">Fatty acid biosynthesis</keyword>
<dbReference type="CDD" id="cd00751">
    <property type="entry name" value="thiolase"/>
    <property type="match status" value="1"/>
</dbReference>
<feature type="domain" description="Thiolase C-terminal" evidence="14">
    <location>
        <begin position="322"/>
        <end position="444"/>
    </location>
</feature>
<feature type="domain" description="Thiolase N-terminal" evidence="13">
    <location>
        <begin position="57"/>
        <end position="313"/>
    </location>
</feature>
<evidence type="ECO:0000256" key="3">
    <source>
        <dbReference type="ARBA" id="ARBA00010982"/>
    </source>
</evidence>
<dbReference type="FunFam" id="3.40.47.10:FF:000032">
    <property type="entry name" value="Peroxisomal 3-ketoacyl-CoA thiolase"/>
    <property type="match status" value="1"/>
</dbReference>
<dbReference type="InterPro" id="IPR020617">
    <property type="entry name" value="Thiolase_C"/>
</dbReference>
<dbReference type="GO" id="GO:0010124">
    <property type="term" value="P:phenylacetate catabolic process"/>
    <property type="evidence" value="ECO:0007669"/>
    <property type="project" value="TreeGrafter"/>
</dbReference>
<dbReference type="GO" id="GO:0006633">
    <property type="term" value="P:fatty acid biosynthetic process"/>
    <property type="evidence" value="ECO:0007669"/>
    <property type="project" value="UniProtKB-KW"/>
</dbReference>
<protein>
    <recommendedName>
        <fullName evidence="11">acetyl-CoA C-acyltransferase</fullName>
        <ecNumber evidence="11">2.3.1.16</ecNumber>
    </recommendedName>
</protein>
<evidence type="ECO:0000256" key="7">
    <source>
        <dbReference type="ARBA" id="ARBA00022946"/>
    </source>
</evidence>
<keyword evidence="5" id="KW-0443">Lipid metabolism</keyword>
<evidence type="ECO:0000256" key="2">
    <source>
        <dbReference type="ARBA" id="ARBA00004872"/>
    </source>
</evidence>
<gene>
    <name evidence="15" type="ORF">Gohar_015597</name>
</gene>
<dbReference type="InterPro" id="IPR016039">
    <property type="entry name" value="Thiolase-like"/>
</dbReference>
<dbReference type="InterPro" id="IPR050215">
    <property type="entry name" value="Thiolase-like_sf_Thiolase"/>
</dbReference>
<evidence type="ECO:0000256" key="6">
    <source>
        <dbReference type="ARBA" id="ARBA00022832"/>
    </source>
</evidence>
<evidence type="ECO:0000313" key="15">
    <source>
        <dbReference type="EMBL" id="MBA0790989.1"/>
    </source>
</evidence>
<sequence>MEKALNRQRVLLHHLRPSSSSSSSSSSHESAATLFPSNCAAGDSAAYHRTAAFGDDVVIVAACRTAICKAKRGGFKDTLADDLLAPVLKALIDRTKLDPSEVSDIVVGTVLAPGSQRGIECRMAAFYAGFPDTVPIRTVNRQCSSGLQAVADVAASIKAGFYDIGIGAGLESMTTDKVVSGVPKVNPKVESFAQARDCLLPMGITSENVAEHYGVTRQEQDQAAVESHRRAAAATASGKFKDEIVPVLTKIVDPKTGEEKAATIMVDDGIRPNTNMADLAKLKPAFKKDGTTTAGNASQVSDGAGAVLLMKRSLAMQKGFPILGVFRSFAAVGVDPAVMGIGPAVAIPAAIKSAGLELDDIDLFEINEAFASQFVYSCKKLGLDREKVNVNGGAIALGHPLGATGARCVGTLLNEMKRRGKDCRFGVISMCIGSGMGAAAVFERGDCVDEFCNARAVQKNDLLSKDAR</sequence>
<keyword evidence="4 12" id="KW-0808">Transferase</keyword>
<dbReference type="EC" id="2.3.1.16" evidence="11"/>
<evidence type="ECO:0000259" key="13">
    <source>
        <dbReference type="Pfam" id="PF00108"/>
    </source>
</evidence>
<keyword evidence="5" id="KW-0444">Lipid biosynthesis</keyword>
<comment type="pathway">
    <text evidence="2">Lipid metabolism; fatty acid metabolism.</text>
</comment>
<dbReference type="PANTHER" id="PTHR43853">
    <property type="entry name" value="3-KETOACYL-COA THIOLASE, PEROXISOMAL"/>
    <property type="match status" value="1"/>
</dbReference>
<keyword evidence="16" id="KW-1185">Reference proteome</keyword>
<evidence type="ECO:0000256" key="11">
    <source>
        <dbReference type="ARBA" id="ARBA00024073"/>
    </source>
</evidence>
<dbReference type="AlphaFoldDB" id="A0A7J9G087"/>
<dbReference type="InterPro" id="IPR002155">
    <property type="entry name" value="Thiolase"/>
</dbReference>
<dbReference type="GO" id="GO:0031408">
    <property type="term" value="P:oxylipin biosynthetic process"/>
    <property type="evidence" value="ECO:0007669"/>
    <property type="project" value="UniProtKB-KW"/>
</dbReference>
<keyword evidence="5" id="KW-0925">Oxylipin biosynthesis</keyword>
<dbReference type="SUPFAM" id="SSF53901">
    <property type="entry name" value="Thiolase-like"/>
    <property type="match status" value="2"/>
</dbReference>
<comment type="similarity">
    <text evidence="3 12">Belongs to the thiolase-like superfamily. Thiolase family.</text>
</comment>